<protein>
    <submittedName>
        <fullName evidence="5">OOP family OmpA-OmpF porin</fullName>
    </submittedName>
</protein>
<dbReference type="Gene3D" id="3.30.1330.60">
    <property type="entry name" value="OmpA-like domain"/>
    <property type="match status" value="1"/>
</dbReference>
<keyword evidence="6" id="KW-1185">Reference proteome</keyword>
<evidence type="ECO:0000256" key="3">
    <source>
        <dbReference type="SAM" id="SignalP"/>
    </source>
</evidence>
<gene>
    <name evidence="5" type="ORF">DFR42_10877</name>
</gene>
<dbReference type="Pfam" id="PF00691">
    <property type="entry name" value="OmpA"/>
    <property type="match status" value="1"/>
</dbReference>
<keyword evidence="1" id="KW-0472">Membrane</keyword>
<evidence type="ECO:0000313" key="5">
    <source>
        <dbReference type="EMBL" id="PXX40243.1"/>
    </source>
</evidence>
<dbReference type="RefSeq" id="WP_110256985.1">
    <property type="nucleotide sequence ID" value="NZ_QJKB01000008.1"/>
</dbReference>
<dbReference type="InterPro" id="IPR036737">
    <property type="entry name" value="OmpA-like_sf"/>
</dbReference>
<feature type="domain" description="OmpA-like" evidence="4">
    <location>
        <begin position="63"/>
        <end position="191"/>
    </location>
</feature>
<keyword evidence="3" id="KW-0732">Signal</keyword>
<dbReference type="InterPro" id="IPR006665">
    <property type="entry name" value="OmpA-like"/>
</dbReference>
<feature type="chain" id="PRO_5016313160" evidence="3">
    <location>
        <begin position="21"/>
        <end position="192"/>
    </location>
</feature>
<dbReference type="Proteomes" id="UP000247792">
    <property type="component" value="Unassembled WGS sequence"/>
</dbReference>
<name>A0A318IZ86_9BURK</name>
<organism evidence="5 6">
    <name type="scientific">Undibacterium pigrum</name>
    <dbReference type="NCBI Taxonomy" id="401470"/>
    <lineage>
        <taxon>Bacteria</taxon>
        <taxon>Pseudomonadati</taxon>
        <taxon>Pseudomonadota</taxon>
        <taxon>Betaproteobacteria</taxon>
        <taxon>Burkholderiales</taxon>
        <taxon>Oxalobacteraceae</taxon>
        <taxon>Undibacterium</taxon>
    </lineage>
</organism>
<dbReference type="PROSITE" id="PS51123">
    <property type="entry name" value="OMPA_2"/>
    <property type="match status" value="1"/>
</dbReference>
<proteinExistence type="predicted"/>
<dbReference type="GO" id="GO:0016020">
    <property type="term" value="C:membrane"/>
    <property type="evidence" value="ECO:0007669"/>
    <property type="project" value="UniProtKB-UniRule"/>
</dbReference>
<evidence type="ECO:0000313" key="6">
    <source>
        <dbReference type="Proteomes" id="UP000247792"/>
    </source>
</evidence>
<reference evidence="5 6" key="1">
    <citation type="submission" date="2018-05" db="EMBL/GenBank/DDBJ databases">
        <title>Genomic Encyclopedia of Type Strains, Phase IV (KMG-IV): sequencing the most valuable type-strain genomes for metagenomic binning, comparative biology and taxonomic classification.</title>
        <authorList>
            <person name="Goeker M."/>
        </authorList>
    </citation>
    <scope>NUCLEOTIDE SEQUENCE [LARGE SCALE GENOMIC DNA]</scope>
    <source>
        <strain evidence="5 6">DSM 19792</strain>
    </source>
</reference>
<accession>A0A318IZ86</accession>
<feature type="region of interest" description="Disordered" evidence="2">
    <location>
        <begin position="38"/>
        <end position="61"/>
    </location>
</feature>
<dbReference type="OrthoDB" id="1149075at2"/>
<sequence>MLKKICVLAAFALPATIALAQASAPASSAQSAEASAPVAAPMSPPAPAVAPVPPTPPAPPKRCDFALTLQSDEIFEHKKSAQLSVLNNKGKERIDNEVIPKLAACAKVDLIVVSGHTDLIGNHAQTQKLSEKNADAVVAYLTSKGLNAPMDTMGMGKTQQIKACDDKLPKAKLAECLAPNRRIVIEGRGLAK</sequence>
<comment type="caution">
    <text evidence="5">The sequence shown here is derived from an EMBL/GenBank/DDBJ whole genome shotgun (WGS) entry which is preliminary data.</text>
</comment>
<dbReference type="SUPFAM" id="SSF103088">
    <property type="entry name" value="OmpA-like"/>
    <property type="match status" value="1"/>
</dbReference>
<evidence type="ECO:0000256" key="2">
    <source>
        <dbReference type="SAM" id="MobiDB-lite"/>
    </source>
</evidence>
<dbReference type="CDD" id="cd07185">
    <property type="entry name" value="OmpA_C-like"/>
    <property type="match status" value="1"/>
</dbReference>
<dbReference type="AlphaFoldDB" id="A0A318IZ86"/>
<feature type="signal peptide" evidence="3">
    <location>
        <begin position="1"/>
        <end position="20"/>
    </location>
</feature>
<feature type="compositionally biased region" description="Pro residues" evidence="2">
    <location>
        <begin position="42"/>
        <end position="60"/>
    </location>
</feature>
<dbReference type="EMBL" id="QJKB01000008">
    <property type="protein sequence ID" value="PXX40243.1"/>
    <property type="molecule type" value="Genomic_DNA"/>
</dbReference>
<evidence type="ECO:0000259" key="4">
    <source>
        <dbReference type="PROSITE" id="PS51123"/>
    </source>
</evidence>
<evidence type="ECO:0000256" key="1">
    <source>
        <dbReference type="PROSITE-ProRule" id="PRU00473"/>
    </source>
</evidence>